<keyword evidence="3" id="KW-1185">Reference proteome</keyword>
<dbReference type="SMART" id="SM01321">
    <property type="entry name" value="Y1_Tnp"/>
    <property type="match status" value="1"/>
</dbReference>
<dbReference type="Proteomes" id="UP000619838">
    <property type="component" value="Unassembled WGS sequence"/>
</dbReference>
<sequence length="180" mass="21070">MEQPHENHLPKRKSIRLNSYDYAQNGLYYLTICTHNKQCLFGKISDGSVHLNSYGEIVEHEWLRTAGIRKSMTPLDYVVMPNHFHGIIAIDHEQALSTKQIGRQHPATMEKRSLSSFVAGFKSSVTAKIKQRNGHDVTVWQRNYYEHVIRDEKELQILREYISLNPLKWELDTLYPDNMM</sequence>
<proteinExistence type="predicted"/>
<feature type="domain" description="Transposase IS200-like" evidence="1">
    <location>
        <begin position="23"/>
        <end position="165"/>
    </location>
</feature>
<evidence type="ECO:0000313" key="3">
    <source>
        <dbReference type="Proteomes" id="UP000619838"/>
    </source>
</evidence>
<protein>
    <submittedName>
        <fullName evidence="2">Transposase</fullName>
    </submittedName>
</protein>
<dbReference type="SUPFAM" id="SSF143422">
    <property type="entry name" value="Transposase IS200-like"/>
    <property type="match status" value="1"/>
</dbReference>
<comment type="caution">
    <text evidence="2">The sequence shown here is derived from an EMBL/GenBank/DDBJ whole genome shotgun (WGS) entry which is preliminary data.</text>
</comment>
<dbReference type="Gene3D" id="3.30.70.1290">
    <property type="entry name" value="Transposase IS200-like"/>
    <property type="match status" value="1"/>
</dbReference>
<dbReference type="InterPro" id="IPR036515">
    <property type="entry name" value="Transposase_17_sf"/>
</dbReference>
<reference evidence="2 3" key="1">
    <citation type="journal article" date="2020" name="Microorganisms">
        <title>Simultaneous Genome Sequencing of Prosthecochloris ethylica and Desulfuromonas acetoxidans within a Syntrophic Mixture Reveals Unique Pili and Protein Interactions.</title>
        <authorList>
            <person name="Kyndt J.A."/>
            <person name="Van Beeumen J.J."/>
            <person name="Meyer T.E."/>
        </authorList>
    </citation>
    <scope>NUCLEOTIDE SEQUENCE [LARGE SCALE GENOMIC DNA]</scope>
    <source>
        <strain evidence="2 3">N3</strain>
    </source>
</reference>
<evidence type="ECO:0000259" key="1">
    <source>
        <dbReference type="SMART" id="SM01321"/>
    </source>
</evidence>
<dbReference type="PANTHER" id="PTHR36966:SF1">
    <property type="entry name" value="REP-ASSOCIATED TYROSINE TRANSPOSASE"/>
    <property type="match status" value="1"/>
</dbReference>
<dbReference type="EMBL" id="JADGII010000028">
    <property type="protein sequence ID" value="MBF0637590.1"/>
    <property type="molecule type" value="Genomic_DNA"/>
</dbReference>
<evidence type="ECO:0000313" key="2">
    <source>
        <dbReference type="EMBL" id="MBF0637590.1"/>
    </source>
</evidence>
<dbReference type="InterPro" id="IPR002686">
    <property type="entry name" value="Transposase_17"/>
</dbReference>
<dbReference type="PANTHER" id="PTHR36966">
    <property type="entry name" value="REP-ASSOCIATED TYROSINE TRANSPOSASE"/>
    <property type="match status" value="1"/>
</dbReference>
<accession>A0ABR9XU56</accession>
<name>A0ABR9XU56_9CHLB</name>
<gene>
    <name evidence="2" type="ORF">INT08_10460</name>
</gene>
<organism evidence="2 3">
    <name type="scientific">Prosthecochloris ethylica</name>
    <dbReference type="NCBI Taxonomy" id="2743976"/>
    <lineage>
        <taxon>Bacteria</taxon>
        <taxon>Pseudomonadati</taxon>
        <taxon>Chlorobiota</taxon>
        <taxon>Chlorobiia</taxon>
        <taxon>Chlorobiales</taxon>
        <taxon>Chlorobiaceae</taxon>
        <taxon>Prosthecochloris</taxon>
    </lineage>
</organism>
<dbReference type="InterPro" id="IPR052715">
    <property type="entry name" value="RAYT_transposase"/>
</dbReference>